<proteinExistence type="predicted"/>
<comment type="caution">
    <text evidence="1">The sequence shown here is derived from an EMBL/GenBank/DDBJ whole genome shotgun (WGS) entry which is preliminary data.</text>
</comment>
<accession>A0A815UJP0</accession>
<evidence type="ECO:0000313" key="2">
    <source>
        <dbReference type="Proteomes" id="UP000663889"/>
    </source>
</evidence>
<dbReference type="Proteomes" id="UP000663889">
    <property type="component" value="Unassembled WGS sequence"/>
</dbReference>
<organism evidence="1 2">
    <name type="scientific">Rotaria sordida</name>
    <dbReference type="NCBI Taxonomy" id="392033"/>
    <lineage>
        <taxon>Eukaryota</taxon>
        <taxon>Metazoa</taxon>
        <taxon>Spiralia</taxon>
        <taxon>Gnathifera</taxon>
        <taxon>Rotifera</taxon>
        <taxon>Eurotatoria</taxon>
        <taxon>Bdelloidea</taxon>
        <taxon>Philodinida</taxon>
        <taxon>Philodinidae</taxon>
        <taxon>Rotaria</taxon>
    </lineage>
</organism>
<gene>
    <name evidence="1" type="ORF">SEV965_LOCUS36997</name>
</gene>
<dbReference type="AlphaFoldDB" id="A0A815UJP0"/>
<reference evidence="1" key="1">
    <citation type="submission" date="2021-02" db="EMBL/GenBank/DDBJ databases">
        <authorList>
            <person name="Nowell W R."/>
        </authorList>
    </citation>
    <scope>NUCLEOTIDE SEQUENCE</scope>
</reference>
<evidence type="ECO:0000313" key="1">
    <source>
        <dbReference type="EMBL" id="CAF1520389.1"/>
    </source>
</evidence>
<sequence>MRLQIIRAGIDYGDTNQHETNTNNNNNMSEVFKKIERDIENLFGAIENLQTTANGIRQDFKSALDKYNKYQQEKLLLNKTNTSITQPSISKINRSQQNNIISQEKNLSSTKIQNGNIEQRPIRYPAEDIRFKNKPQQENIVPIPVTQQIPLVSNVYQDDDEDEDDDALTEQNM</sequence>
<name>A0A815UJP0_9BILA</name>
<dbReference type="EMBL" id="CAJNOU010007192">
    <property type="protein sequence ID" value="CAF1520389.1"/>
    <property type="molecule type" value="Genomic_DNA"/>
</dbReference>
<protein>
    <submittedName>
        <fullName evidence="1">Uncharacterized protein</fullName>
    </submittedName>
</protein>